<comment type="caution">
    <text evidence="1">The sequence shown here is derived from an EMBL/GenBank/DDBJ whole genome shotgun (WGS) entry which is preliminary data.</text>
</comment>
<keyword evidence="3" id="KW-1185">Reference proteome</keyword>
<evidence type="ECO:0000313" key="3">
    <source>
        <dbReference type="Proteomes" id="UP000499080"/>
    </source>
</evidence>
<gene>
    <name evidence="1" type="ORF">AVEN_213419_1</name>
    <name evidence="2" type="ORF">AVEN_91423_1</name>
</gene>
<name>A0A4Y2MID0_ARAVE</name>
<dbReference type="EMBL" id="BGPR01007447">
    <property type="protein sequence ID" value="GBN26929.1"/>
    <property type="molecule type" value="Genomic_DNA"/>
</dbReference>
<dbReference type="AlphaFoldDB" id="A0A4Y2MID0"/>
<evidence type="ECO:0000313" key="1">
    <source>
        <dbReference type="EMBL" id="GBN26915.1"/>
    </source>
</evidence>
<evidence type="ECO:0000313" key="2">
    <source>
        <dbReference type="EMBL" id="GBN26929.1"/>
    </source>
</evidence>
<dbReference type="EMBL" id="BGPR01007444">
    <property type="protein sequence ID" value="GBN26915.1"/>
    <property type="molecule type" value="Genomic_DNA"/>
</dbReference>
<protein>
    <submittedName>
        <fullName evidence="1">Uncharacterized protein</fullName>
    </submittedName>
</protein>
<sequence>MCSRMCYEIPGVSTNLAQQTERKNEGPLFSFVLPRISALPRVPLQKVKLLNFANTSHETYHQHEGPYHFTNAGRFLTYLENNINRRGVEQHRKNFTDVDSYYSKDSADIFKEFEVSSSFF</sequence>
<dbReference type="Proteomes" id="UP000499080">
    <property type="component" value="Unassembled WGS sequence"/>
</dbReference>
<reference evidence="1 3" key="1">
    <citation type="journal article" date="2019" name="Sci. Rep.">
        <title>Orb-weaving spider Araneus ventricosus genome elucidates the spidroin gene catalogue.</title>
        <authorList>
            <person name="Kono N."/>
            <person name="Nakamura H."/>
            <person name="Ohtoshi R."/>
            <person name="Moran D.A.P."/>
            <person name="Shinohara A."/>
            <person name="Yoshida Y."/>
            <person name="Fujiwara M."/>
            <person name="Mori M."/>
            <person name="Tomita M."/>
            <person name="Arakawa K."/>
        </authorList>
    </citation>
    <scope>NUCLEOTIDE SEQUENCE [LARGE SCALE GENOMIC DNA]</scope>
</reference>
<organism evidence="1 3">
    <name type="scientific">Araneus ventricosus</name>
    <name type="common">Orbweaver spider</name>
    <name type="synonym">Epeira ventricosa</name>
    <dbReference type="NCBI Taxonomy" id="182803"/>
    <lineage>
        <taxon>Eukaryota</taxon>
        <taxon>Metazoa</taxon>
        <taxon>Ecdysozoa</taxon>
        <taxon>Arthropoda</taxon>
        <taxon>Chelicerata</taxon>
        <taxon>Arachnida</taxon>
        <taxon>Araneae</taxon>
        <taxon>Araneomorphae</taxon>
        <taxon>Entelegynae</taxon>
        <taxon>Araneoidea</taxon>
        <taxon>Araneidae</taxon>
        <taxon>Araneus</taxon>
    </lineage>
</organism>
<proteinExistence type="predicted"/>
<accession>A0A4Y2MID0</accession>